<dbReference type="Proteomes" id="UP001165121">
    <property type="component" value="Unassembled WGS sequence"/>
</dbReference>
<evidence type="ECO:0000259" key="2">
    <source>
        <dbReference type="SMART" id="SM00280"/>
    </source>
</evidence>
<organism evidence="3 4">
    <name type="scientific">Phytophthora fragariaefolia</name>
    <dbReference type="NCBI Taxonomy" id="1490495"/>
    <lineage>
        <taxon>Eukaryota</taxon>
        <taxon>Sar</taxon>
        <taxon>Stramenopiles</taxon>
        <taxon>Oomycota</taxon>
        <taxon>Peronosporomycetes</taxon>
        <taxon>Peronosporales</taxon>
        <taxon>Peronosporaceae</taxon>
        <taxon>Phytophthora</taxon>
    </lineage>
</organism>
<reference evidence="3" key="1">
    <citation type="submission" date="2023-04" db="EMBL/GenBank/DDBJ databases">
        <title>Phytophthora fragariaefolia NBRC 109709.</title>
        <authorList>
            <person name="Ichikawa N."/>
            <person name="Sato H."/>
            <person name="Tonouchi N."/>
        </authorList>
    </citation>
    <scope>NUCLEOTIDE SEQUENCE</scope>
    <source>
        <strain evidence="3">NBRC 109709</strain>
    </source>
</reference>
<dbReference type="AlphaFoldDB" id="A0A9W6TMU2"/>
<dbReference type="Gene3D" id="3.30.60.30">
    <property type="match status" value="1"/>
</dbReference>
<keyword evidence="4" id="KW-1185">Reference proteome</keyword>
<dbReference type="InterPro" id="IPR002350">
    <property type="entry name" value="Kazal_dom"/>
</dbReference>
<dbReference type="CDD" id="cd00104">
    <property type="entry name" value="KAZAL_FS"/>
    <property type="match status" value="1"/>
</dbReference>
<accession>A0A9W6TMU2</accession>
<feature type="chain" id="PRO_5040735932" evidence="1">
    <location>
        <begin position="20"/>
        <end position="108"/>
    </location>
</feature>
<evidence type="ECO:0000256" key="1">
    <source>
        <dbReference type="SAM" id="SignalP"/>
    </source>
</evidence>
<protein>
    <submittedName>
        <fullName evidence="3">Unnamed protein product</fullName>
    </submittedName>
</protein>
<proteinExistence type="predicted"/>
<feature type="domain" description="Kazal-like" evidence="2">
    <location>
        <begin position="61"/>
        <end position="105"/>
    </location>
</feature>
<dbReference type="OrthoDB" id="102020at2759"/>
<dbReference type="EMBL" id="BSXT01000069">
    <property type="protein sequence ID" value="GMF16596.1"/>
    <property type="molecule type" value="Genomic_DNA"/>
</dbReference>
<gene>
    <name evidence="3" type="ORF">Pfra01_000087000</name>
</gene>
<evidence type="ECO:0000313" key="4">
    <source>
        <dbReference type="Proteomes" id="UP001165121"/>
    </source>
</evidence>
<feature type="signal peptide" evidence="1">
    <location>
        <begin position="1"/>
        <end position="19"/>
    </location>
</feature>
<name>A0A9W6TMU2_9STRA</name>
<keyword evidence="1" id="KW-0732">Signal</keyword>
<dbReference type="SMART" id="SM00280">
    <property type="entry name" value="KAZAL"/>
    <property type="match status" value="1"/>
</dbReference>
<dbReference type="InterPro" id="IPR036058">
    <property type="entry name" value="Kazal_dom_sf"/>
</dbReference>
<evidence type="ECO:0000313" key="3">
    <source>
        <dbReference type="EMBL" id="GMF16596.1"/>
    </source>
</evidence>
<dbReference type="SUPFAM" id="SSF100895">
    <property type="entry name" value="Kazal-type serine protease inhibitors"/>
    <property type="match status" value="1"/>
</dbReference>
<comment type="caution">
    <text evidence="3">The sequence shown here is derived from an EMBL/GenBank/DDBJ whole genome shotgun (WGS) entry which is preliminary data.</text>
</comment>
<sequence>MQILRALIVATAAATTVNAGSPSYLRVSGSASTSGNKIYDFFNVNKFDQTASPLDGSGSDACPDECPMDNKPVKDEAGVEYLNECLLRMARCTHSSILAASDMSSVWK</sequence>